<sequence>MIYTSYFAQTDKIKHPVSIARKSPKGFRGEQYRDLAPPWKIIMASKRGLITPEQYTVEYKKIISSLDVHTVARDLDGKTLLCWEKPGVFCHRHLVAAWLRDFGYQAEEVCF</sequence>
<gene>
    <name evidence="1" type="ORF">ACFL27_06570</name>
</gene>
<comment type="caution">
    <text evidence="1">The sequence shown here is derived from an EMBL/GenBank/DDBJ whole genome shotgun (WGS) entry which is preliminary data.</text>
</comment>
<evidence type="ECO:0000313" key="2">
    <source>
        <dbReference type="Proteomes" id="UP001594351"/>
    </source>
</evidence>
<accession>A0ABV6YUU1</accession>
<name>A0ABV6YUU1_UNCC1</name>
<dbReference type="EMBL" id="JBHPBY010000063">
    <property type="protein sequence ID" value="MFC1849856.1"/>
    <property type="molecule type" value="Genomic_DNA"/>
</dbReference>
<proteinExistence type="predicted"/>
<dbReference type="Proteomes" id="UP001594351">
    <property type="component" value="Unassembled WGS sequence"/>
</dbReference>
<organism evidence="1 2">
    <name type="scientific">candidate division CSSED10-310 bacterium</name>
    <dbReference type="NCBI Taxonomy" id="2855610"/>
    <lineage>
        <taxon>Bacteria</taxon>
        <taxon>Bacteria division CSSED10-310</taxon>
    </lineage>
</organism>
<reference evidence="1 2" key="1">
    <citation type="submission" date="2024-09" db="EMBL/GenBank/DDBJ databases">
        <title>Laminarin stimulates single cell rates of sulfate reduction while oxygen inhibits transcriptomic activity in coastal marine sediment.</title>
        <authorList>
            <person name="Lindsay M."/>
            <person name="Orcutt B."/>
            <person name="Emerson D."/>
            <person name="Stepanauskas R."/>
            <person name="D'Angelo T."/>
        </authorList>
    </citation>
    <scope>NUCLEOTIDE SEQUENCE [LARGE SCALE GENOMIC DNA]</scope>
    <source>
        <strain evidence="1">SAG AM-311-K15</strain>
    </source>
</reference>
<keyword evidence="2" id="KW-1185">Reference proteome</keyword>
<evidence type="ECO:0008006" key="3">
    <source>
        <dbReference type="Google" id="ProtNLM"/>
    </source>
</evidence>
<evidence type="ECO:0000313" key="1">
    <source>
        <dbReference type="EMBL" id="MFC1849856.1"/>
    </source>
</evidence>
<protein>
    <recommendedName>
        <fullName evidence="3">DUF488 domain-containing protein</fullName>
    </recommendedName>
</protein>